<dbReference type="CDD" id="cd00167">
    <property type="entry name" value="SANT"/>
    <property type="match status" value="2"/>
</dbReference>
<protein>
    <submittedName>
        <fullName evidence="6">Uncharacterized protein</fullName>
    </submittedName>
</protein>
<feature type="region of interest" description="Disordered" evidence="3">
    <location>
        <begin position="1"/>
        <end position="38"/>
    </location>
</feature>
<dbReference type="FunFam" id="1.10.10.60:FF:000010">
    <property type="entry name" value="Transcriptional activator Myb isoform A"/>
    <property type="match status" value="1"/>
</dbReference>
<gene>
    <name evidence="6" type="ORF">SDRG_04770</name>
</gene>
<dbReference type="SMART" id="SM00717">
    <property type="entry name" value="SANT"/>
    <property type="match status" value="2"/>
</dbReference>
<evidence type="ECO:0000256" key="3">
    <source>
        <dbReference type="SAM" id="MobiDB-lite"/>
    </source>
</evidence>
<dbReference type="PANTHER" id="PTHR45614">
    <property type="entry name" value="MYB PROTEIN-RELATED"/>
    <property type="match status" value="1"/>
</dbReference>
<organism evidence="6 7">
    <name type="scientific">Saprolegnia diclina (strain VS20)</name>
    <dbReference type="NCBI Taxonomy" id="1156394"/>
    <lineage>
        <taxon>Eukaryota</taxon>
        <taxon>Sar</taxon>
        <taxon>Stramenopiles</taxon>
        <taxon>Oomycota</taxon>
        <taxon>Saprolegniomycetes</taxon>
        <taxon>Saprolegniales</taxon>
        <taxon>Saprolegniaceae</taxon>
        <taxon>Saprolegnia</taxon>
    </lineage>
</organism>
<dbReference type="EMBL" id="JH767143">
    <property type="protein sequence ID" value="EQC37743.1"/>
    <property type="molecule type" value="Genomic_DNA"/>
</dbReference>
<dbReference type="Pfam" id="PF00249">
    <property type="entry name" value="Myb_DNA-binding"/>
    <property type="match status" value="2"/>
</dbReference>
<feature type="domain" description="HTH myb-type" evidence="5">
    <location>
        <begin position="34"/>
        <end position="85"/>
    </location>
</feature>
<feature type="region of interest" description="Disordered" evidence="3">
    <location>
        <begin position="170"/>
        <end position="194"/>
    </location>
</feature>
<dbReference type="InterPro" id="IPR017930">
    <property type="entry name" value="Myb_dom"/>
</dbReference>
<accession>T0RYR0</accession>
<dbReference type="eggNOG" id="KOG0048">
    <property type="taxonomic scope" value="Eukaryota"/>
</dbReference>
<dbReference type="InterPro" id="IPR001005">
    <property type="entry name" value="SANT/Myb"/>
</dbReference>
<dbReference type="AlphaFoldDB" id="T0RYR0"/>
<keyword evidence="2" id="KW-0238">DNA-binding</keyword>
<reference evidence="6 7" key="1">
    <citation type="submission" date="2012-04" db="EMBL/GenBank/DDBJ databases">
        <title>The Genome Sequence of Saprolegnia declina VS20.</title>
        <authorList>
            <consortium name="The Broad Institute Genome Sequencing Platform"/>
            <person name="Russ C."/>
            <person name="Nusbaum C."/>
            <person name="Tyler B."/>
            <person name="van West P."/>
            <person name="Dieguez-Uribeondo J."/>
            <person name="de Bruijn I."/>
            <person name="Tripathy S."/>
            <person name="Jiang R."/>
            <person name="Young S.K."/>
            <person name="Zeng Q."/>
            <person name="Gargeya S."/>
            <person name="Fitzgerald M."/>
            <person name="Haas B."/>
            <person name="Abouelleil A."/>
            <person name="Alvarado L."/>
            <person name="Arachchi H.M."/>
            <person name="Berlin A."/>
            <person name="Chapman S.B."/>
            <person name="Goldberg J."/>
            <person name="Griggs A."/>
            <person name="Gujja S."/>
            <person name="Hansen M."/>
            <person name="Howarth C."/>
            <person name="Imamovic A."/>
            <person name="Larimer J."/>
            <person name="McCowen C."/>
            <person name="Montmayeur A."/>
            <person name="Murphy C."/>
            <person name="Neiman D."/>
            <person name="Pearson M."/>
            <person name="Priest M."/>
            <person name="Roberts A."/>
            <person name="Saif S."/>
            <person name="Shea T."/>
            <person name="Sisk P."/>
            <person name="Sykes S."/>
            <person name="Wortman J."/>
            <person name="Nusbaum C."/>
            <person name="Birren B."/>
        </authorList>
    </citation>
    <scope>NUCLEOTIDE SEQUENCE [LARGE SCALE GENOMIC DNA]</scope>
    <source>
        <strain evidence="6 7">VS20</strain>
    </source>
</reference>
<dbReference type="InParanoid" id="T0RYR0"/>
<dbReference type="VEuPathDB" id="FungiDB:SDRG_04770"/>
<dbReference type="Proteomes" id="UP000030762">
    <property type="component" value="Unassembled WGS sequence"/>
</dbReference>
<feature type="domain" description="HTH myb-type" evidence="5">
    <location>
        <begin position="87"/>
        <end position="136"/>
    </location>
</feature>
<sequence length="289" mass="32783">MERTFAVDDNGRVAEPDDEEEYESEDPAPGTTDRRKQWNAEDDAAILQFVKSFGTKRWSKIAKLLPGRTPKQCRTRWLNFLDPSIDKAPWRADETEIIFSAQARVGNRWAEIAKLLPGRTDNAIKNHWYSTSRRRQRQAAKQRDQVSRRAVRVVKPLQIKQAEELAKKQAAAASAPTTVSQLFPPQRRLMPSDPDSWTPPAFTLTNNPTAWTPPDAKHTLCYDQNQMMTPNAPTSPDSFSSEGIKVMPLDRPVKPKLRVDMLKSASSRERSNSADLFLDCVHLLSDMPT</sequence>
<evidence type="ECO:0000313" key="7">
    <source>
        <dbReference type="Proteomes" id="UP000030762"/>
    </source>
</evidence>
<feature type="domain" description="Myb-like" evidence="4">
    <location>
        <begin position="82"/>
        <end position="132"/>
    </location>
</feature>
<evidence type="ECO:0000259" key="4">
    <source>
        <dbReference type="PROSITE" id="PS50090"/>
    </source>
</evidence>
<dbReference type="OrthoDB" id="2143914at2759"/>
<dbReference type="SUPFAM" id="SSF46689">
    <property type="entry name" value="Homeodomain-like"/>
    <property type="match status" value="1"/>
</dbReference>
<keyword evidence="7" id="KW-1185">Reference proteome</keyword>
<dbReference type="OMA" id="WISTTIF"/>
<keyword evidence="1" id="KW-0677">Repeat</keyword>
<evidence type="ECO:0000256" key="1">
    <source>
        <dbReference type="ARBA" id="ARBA00022737"/>
    </source>
</evidence>
<dbReference type="RefSeq" id="XP_008608676.1">
    <property type="nucleotide sequence ID" value="XM_008610454.1"/>
</dbReference>
<dbReference type="PANTHER" id="PTHR45614:SF274">
    <property type="entry name" value="MYB-LIKE DNA-BINDING PROTEIN"/>
    <property type="match status" value="1"/>
</dbReference>
<dbReference type="InterPro" id="IPR050560">
    <property type="entry name" value="MYB_TF"/>
</dbReference>
<name>T0RYR0_SAPDV</name>
<proteinExistence type="predicted"/>
<dbReference type="PROSITE" id="PS51294">
    <property type="entry name" value="HTH_MYB"/>
    <property type="match status" value="2"/>
</dbReference>
<dbReference type="STRING" id="1156394.T0RYR0"/>
<dbReference type="Gene3D" id="1.10.10.60">
    <property type="entry name" value="Homeodomain-like"/>
    <property type="match status" value="2"/>
</dbReference>
<dbReference type="GO" id="GO:0000981">
    <property type="term" value="F:DNA-binding transcription factor activity, RNA polymerase II-specific"/>
    <property type="evidence" value="ECO:0007669"/>
    <property type="project" value="TreeGrafter"/>
</dbReference>
<dbReference type="InterPro" id="IPR009057">
    <property type="entry name" value="Homeodomain-like_sf"/>
</dbReference>
<feature type="compositionally biased region" description="Basic and acidic residues" evidence="3">
    <location>
        <begin position="1"/>
        <end position="15"/>
    </location>
</feature>
<dbReference type="PROSITE" id="PS50090">
    <property type="entry name" value="MYB_LIKE"/>
    <property type="match status" value="2"/>
</dbReference>
<evidence type="ECO:0000313" key="6">
    <source>
        <dbReference type="EMBL" id="EQC37743.1"/>
    </source>
</evidence>
<feature type="domain" description="Myb-like" evidence="4">
    <location>
        <begin position="30"/>
        <end position="81"/>
    </location>
</feature>
<evidence type="ECO:0000256" key="2">
    <source>
        <dbReference type="ARBA" id="ARBA00023125"/>
    </source>
</evidence>
<dbReference type="GO" id="GO:0005634">
    <property type="term" value="C:nucleus"/>
    <property type="evidence" value="ECO:0007669"/>
    <property type="project" value="TreeGrafter"/>
</dbReference>
<dbReference type="GO" id="GO:0000978">
    <property type="term" value="F:RNA polymerase II cis-regulatory region sequence-specific DNA binding"/>
    <property type="evidence" value="ECO:0007669"/>
    <property type="project" value="TreeGrafter"/>
</dbReference>
<evidence type="ECO:0000259" key="5">
    <source>
        <dbReference type="PROSITE" id="PS51294"/>
    </source>
</evidence>
<feature type="compositionally biased region" description="Acidic residues" evidence="3">
    <location>
        <begin position="16"/>
        <end position="26"/>
    </location>
</feature>
<dbReference type="GeneID" id="19945497"/>